<evidence type="ECO:0008006" key="3">
    <source>
        <dbReference type="Google" id="ProtNLM"/>
    </source>
</evidence>
<evidence type="ECO:0000313" key="2">
    <source>
        <dbReference type="Proteomes" id="UP001303046"/>
    </source>
</evidence>
<keyword evidence="2" id="KW-1185">Reference proteome</keyword>
<organism evidence="1 2">
    <name type="scientific">Necator americanus</name>
    <name type="common">Human hookworm</name>
    <dbReference type="NCBI Taxonomy" id="51031"/>
    <lineage>
        <taxon>Eukaryota</taxon>
        <taxon>Metazoa</taxon>
        <taxon>Ecdysozoa</taxon>
        <taxon>Nematoda</taxon>
        <taxon>Chromadorea</taxon>
        <taxon>Rhabditida</taxon>
        <taxon>Rhabditina</taxon>
        <taxon>Rhabditomorpha</taxon>
        <taxon>Strongyloidea</taxon>
        <taxon>Ancylostomatidae</taxon>
        <taxon>Bunostominae</taxon>
        <taxon>Necator</taxon>
    </lineage>
</organism>
<name>A0ABR1EIZ1_NECAM</name>
<comment type="caution">
    <text evidence="1">The sequence shown here is derived from an EMBL/GenBank/DDBJ whole genome shotgun (WGS) entry which is preliminary data.</text>
</comment>
<reference evidence="1 2" key="1">
    <citation type="submission" date="2023-08" db="EMBL/GenBank/DDBJ databases">
        <title>A Necator americanus chromosomal reference genome.</title>
        <authorList>
            <person name="Ilik V."/>
            <person name="Petrzelkova K.J."/>
            <person name="Pardy F."/>
            <person name="Fuh T."/>
            <person name="Niatou-Singa F.S."/>
            <person name="Gouil Q."/>
            <person name="Baker L."/>
            <person name="Ritchie M.E."/>
            <person name="Jex A.R."/>
            <person name="Gazzola D."/>
            <person name="Li H."/>
            <person name="Toshio Fujiwara R."/>
            <person name="Zhan B."/>
            <person name="Aroian R.V."/>
            <person name="Pafco B."/>
            <person name="Schwarz E.M."/>
        </authorList>
    </citation>
    <scope>NUCLEOTIDE SEQUENCE [LARGE SCALE GENOMIC DNA]</scope>
    <source>
        <strain evidence="1 2">Aroian</strain>
        <tissue evidence="1">Whole animal</tissue>
    </source>
</reference>
<dbReference type="EMBL" id="JAVFWL010000006">
    <property type="protein sequence ID" value="KAK6762651.1"/>
    <property type="molecule type" value="Genomic_DNA"/>
</dbReference>
<gene>
    <name evidence="1" type="primary">Necator_chrX.g23556</name>
    <name evidence="1" type="ORF">RB195_023392</name>
</gene>
<protein>
    <recommendedName>
        <fullName evidence="3">Endonuclease/exonuclease/phosphatase domain-containing protein</fullName>
    </recommendedName>
</protein>
<sequence>MRCRAEIRPLTGSSKLRRSSTHPTFRLLGIGSLARSKPLLRFTTVLAKCRNVAPRSIVGRRPVVKAKLAVAWLLSLGKSFCRSNIFTEPSALGPTVSDVGLYDDRLCTYNTKTLSTDADLHALLGAAERIKFHVIALQETKCRRSDVREACALMRP</sequence>
<dbReference type="Proteomes" id="UP001303046">
    <property type="component" value="Unassembled WGS sequence"/>
</dbReference>
<evidence type="ECO:0000313" key="1">
    <source>
        <dbReference type="EMBL" id="KAK6762651.1"/>
    </source>
</evidence>
<proteinExistence type="predicted"/>
<accession>A0ABR1EIZ1</accession>